<feature type="region of interest" description="Disordered" evidence="1">
    <location>
        <begin position="70"/>
        <end position="148"/>
    </location>
</feature>
<dbReference type="EMBL" id="CAAALY010109531">
    <property type="protein sequence ID" value="VEL30115.1"/>
    <property type="molecule type" value="Genomic_DNA"/>
</dbReference>
<organism evidence="2 3">
    <name type="scientific">Protopolystoma xenopodis</name>
    <dbReference type="NCBI Taxonomy" id="117903"/>
    <lineage>
        <taxon>Eukaryota</taxon>
        <taxon>Metazoa</taxon>
        <taxon>Spiralia</taxon>
        <taxon>Lophotrochozoa</taxon>
        <taxon>Platyhelminthes</taxon>
        <taxon>Monogenea</taxon>
        <taxon>Polyopisthocotylea</taxon>
        <taxon>Polystomatidea</taxon>
        <taxon>Polystomatidae</taxon>
        <taxon>Protopolystoma</taxon>
    </lineage>
</organism>
<evidence type="ECO:0000313" key="2">
    <source>
        <dbReference type="EMBL" id="VEL30115.1"/>
    </source>
</evidence>
<accession>A0A448X7Q7</accession>
<protein>
    <submittedName>
        <fullName evidence="2">Uncharacterized protein</fullName>
    </submittedName>
</protein>
<keyword evidence="3" id="KW-1185">Reference proteome</keyword>
<name>A0A448X7Q7_9PLAT</name>
<feature type="region of interest" description="Disordered" evidence="1">
    <location>
        <begin position="171"/>
        <end position="194"/>
    </location>
</feature>
<feature type="compositionally biased region" description="Polar residues" evidence="1">
    <location>
        <begin position="87"/>
        <end position="103"/>
    </location>
</feature>
<dbReference type="AlphaFoldDB" id="A0A448X7Q7"/>
<reference evidence="2" key="1">
    <citation type="submission" date="2018-11" db="EMBL/GenBank/DDBJ databases">
        <authorList>
            <consortium name="Pathogen Informatics"/>
        </authorList>
    </citation>
    <scope>NUCLEOTIDE SEQUENCE</scope>
</reference>
<feature type="compositionally biased region" description="Acidic residues" evidence="1">
    <location>
        <begin position="32"/>
        <end position="50"/>
    </location>
</feature>
<gene>
    <name evidence="2" type="ORF">PXEA_LOCUS23555</name>
</gene>
<comment type="caution">
    <text evidence="2">The sequence shown here is derived from an EMBL/GenBank/DDBJ whole genome shotgun (WGS) entry which is preliminary data.</text>
</comment>
<feature type="compositionally biased region" description="Low complexity" evidence="1">
    <location>
        <begin position="172"/>
        <end position="188"/>
    </location>
</feature>
<evidence type="ECO:0000313" key="3">
    <source>
        <dbReference type="Proteomes" id="UP000784294"/>
    </source>
</evidence>
<proteinExistence type="predicted"/>
<feature type="compositionally biased region" description="Polar residues" evidence="1">
    <location>
        <begin position="121"/>
        <end position="133"/>
    </location>
</feature>
<evidence type="ECO:0000256" key="1">
    <source>
        <dbReference type="SAM" id="MobiDB-lite"/>
    </source>
</evidence>
<sequence>MDETTNAPASQTLPLYPPLNSTSSLASTINEGDNDFDDVGGDLGGFEDSESGAFQGQQYIHSGYSLNEGAIGQEESKEERSCKISLANRQLSGSGTENLQSGPRSGEFQDGFGSDVGTRDSMPSCTPSGSSYGESAAYTRASSASKSSLRHLHGIGAPQHMAPHRYQDQIPSQVQLQHDQQSQQQLQSKPRVSPAHNISFTETQVCLSTQLVHAYN</sequence>
<dbReference type="Proteomes" id="UP000784294">
    <property type="component" value="Unassembled WGS sequence"/>
</dbReference>
<feature type="compositionally biased region" description="Polar residues" evidence="1">
    <location>
        <begin position="1"/>
        <end position="29"/>
    </location>
</feature>
<feature type="region of interest" description="Disordered" evidence="1">
    <location>
        <begin position="1"/>
        <end position="51"/>
    </location>
</feature>